<name>A0A1J0KTE5_9GAMM</name>
<evidence type="ECO:0000256" key="3">
    <source>
        <dbReference type="ARBA" id="ARBA00022692"/>
    </source>
</evidence>
<dbReference type="InterPro" id="IPR052522">
    <property type="entry name" value="ABC-2_transport_permease"/>
</dbReference>
<proteinExistence type="inferred from homology"/>
<keyword evidence="9" id="KW-1185">Reference proteome</keyword>
<feature type="transmembrane region" description="Helical" evidence="6">
    <location>
        <begin position="201"/>
        <end position="219"/>
    </location>
</feature>
<dbReference type="NCBIfam" id="NF011648">
    <property type="entry name" value="PRK15066.1"/>
    <property type="match status" value="1"/>
</dbReference>
<dbReference type="KEGG" id="frc:KX01_1853"/>
<feature type="transmembrane region" description="Helical" evidence="6">
    <location>
        <begin position="63"/>
        <end position="88"/>
    </location>
</feature>
<dbReference type="Pfam" id="PF01061">
    <property type="entry name" value="ABC2_membrane"/>
    <property type="match status" value="1"/>
</dbReference>
<evidence type="ECO:0000313" key="8">
    <source>
        <dbReference type="EMBL" id="APC96908.1"/>
    </source>
</evidence>
<dbReference type="STRING" id="1542390.KX01_1853"/>
<keyword evidence="6" id="KW-0813">Transport</keyword>
<feature type="domain" description="ABC transmembrane type-2" evidence="7">
    <location>
        <begin position="23"/>
        <end position="255"/>
    </location>
</feature>
<dbReference type="PROSITE" id="PS51012">
    <property type="entry name" value="ABC_TM2"/>
    <property type="match status" value="1"/>
</dbReference>
<dbReference type="RefSeq" id="WP_071664696.1">
    <property type="nucleotide sequence ID" value="NZ_CP009654.1"/>
</dbReference>
<feature type="transmembrane region" description="Helical" evidence="6">
    <location>
        <begin position="231"/>
        <end position="252"/>
    </location>
</feature>
<dbReference type="PANTHER" id="PTHR43332">
    <property type="entry name" value="INNER MEMBRANE TRANSPORT PERMEASE YADH-RELATED"/>
    <property type="match status" value="1"/>
</dbReference>
<reference evidence="9" key="1">
    <citation type="submission" date="2014-10" db="EMBL/GenBank/DDBJ databases">
        <authorList>
            <person name="Kuske C.R."/>
            <person name="Challacombe J.F."/>
            <person name="Daligault H.E."/>
            <person name="Davenport K.W."/>
            <person name="Johnson S.L."/>
            <person name="Siddaramappa S."/>
            <person name="Petersen J.M."/>
        </authorList>
    </citation>
    <scope>NUCLEOTIDE SEQUENCE [LARGE SCALE GENOMIC DNA]</scope>
    <source>
        <strain evidence="9">CA97-1460</strain>
    </source>
</reference>
<dbReference type="InterPro" id="IPR047817">
    <property type="entry name" value="ABC2_TM_bact-type"/>
</dbReference>
<comment type="similarity">
    <text evidence="2 6">Belongs to the ABC-2 integral membrane protein family.</text>
</comment>
<evidence type="ECO:0000256" key="5">
    <source>
        <dbReference type="ARBA" id="ARBA00023136"/>
    </source>
</evidence>
<dbReference type="GO" id="GO:0043190">
    <property type="term" value="C:ATP-binding cassette (ABC) transporter complex"/>
    <property type="evidence" value="ECO:0007669"/>
    <property type="project" value="InterPro"/>
</dbReference>
<evidence type="ECO:0000256" key="1">
    <source>
        <dbReference type="ARBA" id="ARBA00004141"/>
    </source>
</evidence>
<gene>
    <name evidence="8" type="ORF">KX01_1853</name>
</gene>
<dbReference type="AlphaFoldDB" id="A0A1J0KTE5"/>
<dbReference type="InterPro" id="IPR013525">
    <property type="entry name" value="ABC2_TM"/>
</dbReference>
<dbReference type="EMBL" id="CP009654">
    <property type="protein sequence ID" value="APC96908.1"/>
    <property type="molecule type" value="Genomic_DNA"/>
</dbReference>
<feature type="transmembrane region" description="Helical" evidence="6">
    <location>
        <begin position="175"/>
        <end position="195"/>
    </location>
</feature>
<keyword evidence="3 6" id="KW-0812">Transmembrane</keyword>
<dbReference type="GO" id="GO:0140359">
    <property type="term" value="F:ABC-type transporter activity"/>
    <property type="evidence" value="ECO:0007669"/>
    <property type="project" value="InterPro"/>
</dbReference>
<keyword evidence="5 6" id="KW-0472">Membrane</keyword>
<sequence length="260" mass="29475">MTFKDYWVMYITILNREIVRIFRIWPQTLLPSVITLTLYFLIFGKVVGSKIGDMANGVTYMQYITPGLIIMSVIQNSYGNVVSSFFGIRFSRAIEELLVSPVNNHIIILGYISGGIFRGFTVGIFVSIVAFIFGGFTSDIQNIFLILFGFVFCGALFSLGGLLNAIFSQKFDDTTIFPTFVLTPLIYLGGVFYNINSLTGIWHYISLCNPLFYIVDFVRYGFIGQSTVNPYVAFSAIIIFTFLLYYLAWYLLSRGIRLKP</sequence>
<dbReference type="PIRSF" id="PIRSF006648">
    <property type="entry name" value="DrrB"/>
    <property type="match status" value="1"/>
</dbReference>
<dbReference type="PANTHER" id="PTHR43332:SF2">
    <property type="entry name" value="INNER MEMBRANE TRANSPORT PERMEASE YADH"/>
    <property type="match status" value="1"/>
</dbReference>
<evidence type="ECO:0000256" key="6">
    <source>
        <dbReference type="RuleBase" id="RU361157"/>
    </source>
</evidence>
<feature type="transmembrane region" description="Helical" evidence="6">
    <location>
        <begin position="108"/>
        <end position="136"/>
    </location>
</feature>
<dbReference type="OrthoDB" id="9804001at2"/>
<feature type="transmembrane region" description="Helical" evidence="6">
    <location>
        <begin position="21"/>
        <end position="43"/>
    </location>
</feature>
<dbReference type="Proteomes" id="UP000182521">
    <property type="component" value="Chromosome"/>
</dbReference>
<feature type="transmembrane region" description="Helical" evidence="6">
    <location>
        <begin position="142"/>
        <end position="163"/>
    </location>
</feature>
<keyword evidence="6" id="KW-1003">Cell membrane</keyword>
<evidence type="ECO:0000256" key="2">
    <source>
        <dbReference type="ARBA" id="ARBA00007783"/>
    </source>
</evidence>
<organism evidence="8 9">
    <name type="scientific">Francisella frigiditurris</name>
    <dbReference type="NCBI Taxonomy" id="1542390"/>
    <lineage>
        <taxon>Bacteria</taxon>
        <taxon>Pseudomonadati</taxon>
        <taxon>Pseudomonadota</taxon>
        <taxon>Gammaproteobacteria</taxon>
        <taxon>Thiotrichales</taxon>
        <taxon>Francisellaceae</taxon>
        <taxon>Francisella</taxon>
    </lineage>
</organism>
<dbReference type="InterPro" id="IPR000412">
    <property type="entry name" value="ABC_2_transport"/>
</dbReference>
<keyword evidence="4 6" id="KW-1133">Transmembrane helix</keyword>
<comment type="subcellular location">
    <subcellularLocation>
        <location evidence="6">Cell inner membrane</location>
        <topology evidence="6">Multi-pass membrane protein</topology>
    </subcellularLocation>
    <subcellularLocation>
        <location evidence="1">Membrane</location>
        <topology evidence="1">Multi-pass membrane protein</topology>
    </subcellularLocation>
</comment>
<evidence type="ECO:0000259" key="7">
    <source>
        <dbReference type="PROSITE" id="PS51012"/>
    </source>
</evidence>
<evidence type="ECO:0000313" key="9">
    <source>
        <dbReference type="Proteomes" id="UP000182521"/>
    </source>
</evidence>
<protein>
    <recommendedName>
        <fullName evidence="6">Transport permease protein</fullName>
    </recommendedName>
</protein>
<accession>A0A1J0KTE5</accession>
<dbReference type="PRINTS" id="PR00164">
    <property type="entry name" value="ABC2TRNSPORT"/>
</dbReference>
<evidence type="ECO:0000256" key="4">
    <source>
        <dbReference type="ARBA" id="ARBA00022989"/>
    </source>
</evidence>